<dbReference type="Pfam" id="PF01055">
    <property type="entry name" value="Glyco_hydro_31_2nd"/>
    <property type="match status" value="1"/>
</dbReference>
<organism evidence="10 11">
    <name type="scientific">Schizopora paradoxa</name>
    <dbReference type="NCBI Taxonomy" id="27342"/>
    <lineage>
        <taxon>Eukaryota</taxon>
        <taxon>Fungi</taxon>
        <taxon>Dikarya</taxon>
        <taxon>Basidiomycota</taxon>
        <taxon>Agaricomycotina</taxon>
        <taxon>Agaricomycetes</taxon>
        <taxon>Hymenochaetales</taxon>
        <taxon>Schizoporaceae</taxon>
        <taxon>Schizopora</taxon>
    </lineage>
</organism>
<feature type="chain" id="PRO_5005202528" evidence="7">
    <location>
        <begin position="17"/>
        <end position="965"/>
    </location>
</feature>
<dbReference type="Gene3D" id="2.60.40.1180">
    <property type="entry name" value="Golgi alpha-mannosidase II"/>
    <property type="match status" value="2"/>
</dbReference>
<evidence type="ECO:0000256" key="1">
    <source>
        <dbReference type="ARBA" id="ARBA00007806"/>
    </source>
</evidence>
<dbReference type="CDD" id="cd06602">
    <property type="entry name" value="GH31_MGAM_SI_GAA"/>
    <property type="match status" value="1"/>
</dbReference>
<dbReference type="Gene3D" id="2.60.40.1760">
    <property type="entry name" value="glycosyl hydrolase (family 31)"/>
    <property type="match status" value="1"/>
</dbReference>
<evidence type="ECO:0000256" key="5">
    <source>
        <dbReference type="ARBA" id="ARBA00023295"/>
    </source>
</evidence>
<feature type="domain" description="Glycosyl hydrolase family 31 C-terminal" evidence="9">
    <location>
        <begin position="751"/>
        <end position="841"/>
    </location>
</feature>
<dbReference type="AlphaFoldDB" id="A0A0H2SGM9"/>
<protein>
    <submittedName>
        <fullName evidence="10">Glycoside hydrolase family 31 protein</fullName>
    </submittedName>
</protein>
<dbReference type="PANTHER" id="PTHR22762">
    <property type="entry name" value="ALPHA-GLUCOSIDASE"/>
    <property type="match status" value="1"/>
</dbReference>
<dbReference type="SUPFAM" id="SSF51445">
    <property type="entry name" value="(Trans)glycosidases"/>
    <property type="match status" value="1"/>
</dbReference>
<evidence type="ECO:0000313" key="10">
    <source>
        <dbReference type="EMBL" id="KLO16236.1"/>
    </source>
</evidence>
<dbReference type="GO" id="GO:0004553">
    <property type="term" value="F:hydrolase activity, hydrolyzing O-glycosyl compounds"/>
    <property type="evidence" value="ECO:0007669"/>
    <property type="project" value="InterPro"/>
</dbReference>
<keyword evidence="2 7" id="KW-0732">Signal</keyword>
<dbReference type="InterPro" id="IPR011013">
    <property type="entry name" value="Gal_mutarotase_sf_dom"/>
</dbReference>
<feature type="domain" description="Glycoside hydrolase family 31 TIM barrel" evidence="8">
    <location>
        <begin position="326"/>
        <end position="743"/>
    </location>
</feature>
<dbReference type="Proteomes" id="UP000053477">
    <property type="component" value="Unassembled WGS sequence"/>
</dbReference>
<dbReference type="GO" id="GO:0005975">
    <property type="term" value="P:carbohydrate metabolic process"/>
    <property type="evidence" value="ECO:0007669"/>
    <property type="project" value="InterPro"/>
</dbReference>
<keyword evidence="5 6" id="KW-0326">Glycosidase</keyword>
<keyword evidence="3 6" id="KW-0378">Hydrolase</keyword>
<proteinExistence type="inferred from homology"/>
<dbReference type="GO" id="GO:0030246">
    <property type="term" value="F:carbohydrate binding"/>
    <property type="evidence" value="ECO:0007669"/>
    <property type="project" value="InterPro"/>
</dbReference>
<dbReference type="EMBL" id="KQ085918">
    <property type="protein sequence ID" value="KLO16236.1"/>
    <property type="molecule type" value="Genomic_DNA"/>
</dbReference>
<dbReference type="Gene3D" id="3.20.20.80">
    <property type="entry name" value="Glycosidases"/>
    <property type="match status" value="2"/>
</dbReference>
<dbReference type="FunCoup" id="A0A0H2SGM9">
    <property type="interactions" value="55"/>
</dbReference>
<evidence type="ECO:0000256" key="3">
    <source>
        <dbReference type="ARBA" id="ARBA00022801"/>
    </source>
</evidence>
<sequence length="965" mass="105815">MWAFLIAALAATSVFASSKTGSLHQISRDDGNSFIEVSNASHSLNVSTCPGYSLSFLKTTSTGLTAKLNLAGPACNAFGSDIANLTIEVTYETQSRLHVNIFDTANQQFTVPDNVVERPPSPTTSFTKGSDLVFNYDASPFAFWITRRSSPDATPLFDTRLGSLPKTPIPPLNASDASTALDGFQLVFENQYLQLTSALPLDANVYGLGDAIASSGIRRDVGANGGVGTIQTMWARDVADPIDQNMYGSHPIYMEHRLDEKTNKSETHGVFIMSSSGMDILLMTPPESKVSLVQYRAIGGIMDFYFYSGPTPQNVMEQHAALVGLPTWQPYWGLGFHLCRWGYHNVNDSREQVQNMRNANIPLEVMWSDIDIYHSLRDFTSDPVSFPGDEMRTYIQELNANNQHFIPIVDAAIAIQANSTDIYDPYLRGVEQKVFVSNPDGSEYIGQVWPGFTVFPDWFANNTQAWWTEALRNWTEGGIEFSGIWLDMNEASSFCEGSCGSGNVTNPGPGAIGGAVTDYPEGYNATISGPSGNITVNGTLTFGQGEVSSATSISKRGLGAANESNVDLNNPPYAIHNGIGRLSINTIATNATHAPGFADLDVHNMFGLMEERATHLAVQDIIPGKRPFLISRSTFASAGKWTGHWLGDNFSKWQYMYLSIQGILQFQIYQIPMVGADTCGFNGNTDEELCNRWMQLSAFSPFYRNHNTLDALSQEPYRWDSVANASRIAIGIRYSLLPYWYTLFANSSMFGSPTVRALFWEFPDEPELFGVDRQFMVGRDILVTPVLTPNVSTVEGTFPGRGQVIWRDWYTQDKVDAVVGANTTLDAPLSHINVHIRDGAALLLHSTPSYTVEETRQGPFSLLVSLSSTGEAFGTAFVDDGISSPPGPSTIVTFTVRNNELTIESKGAFKIGQKLEQVTILGATKPTRVMLNGEAFPVWNFVEAQEKLVVSNASIALENSVKLTW</sequence>
<evidence type="ECO:0000256" key="2">
    <source>
        <dbReference type="ARBA" id="ARBA00022729"/>
    </source>
</evidence>
<feature type="signal peptide" evidence="7">
    <location>
        <begin position="1"/>
        <end position="16"/>
    </location>
</feature>
<accession>A0A0H2SGM9</accession>
<evidence type="ECO:0000259" key="8">
    <source>
        <dbReference type="Pfam" id="PF01055"/>
    </source>
</evidence>
<dbReference type="CDD" id="cd14752">
    <property type="entry name" value="GH31_N"/>
    <property type="match status" value="1"/>
</dbReference>
<dbReference type="InterPro" id="IPR000322">
    <property type="entry name" value="Glyco_hydro_31_TIM"/>
</dbReference>
<dbReference type="PROSITE" id="PS00707">
    <property type="entry name" value="GLYCOSYL_HYDROL_F31_2"/>
    <property type="match status" value="1"/>
</dbReference>
<gene>
    <name evidence="10" type="ORF">SCHPADRAFT_219780</name>
</gene>
<dbReference type="SUPFAM" id="SSF51011">
    <property type="entry name" value="Glycosyl hydrolase domain"/>
    <property type="match status" value="1"/>
</dbReference>
<dbReference type="STRING" id="27342.A0A0H2SGM9"/>
<keyword evidence="11" id="KW-1185">Reference proteome</keyword>
<dbReference type="PROSITE" id="PS00129">
    <property type="entry name" value="GLYCOSYL_HYDROL_F31_1"/>
    <property type="match status" value="1"/>
</dbReference>
<dbReference type="InterPro" id="IPR048395">
    <property type="entry name" value="Glyco_hydro_31_C"/>
</dbReference>
<dbReference type="InParanoid" id="A0A0H2SGM9"/>
<dbReference type="InterPro" id="IPR017853">
    <property type="entry name" value="GH"/>
</dbReference>
<evidence type="ECO:0000256" key="4">
    <source>
        <dbReference type="ARBA" id="ARBA00023180"/>
    </source>
</evidence>
<dbReference type="InterPro" id="IPR030459">
    <property type="entry name" value="Glyco_hydro_31_CS"/>
</dbReference>
<name>A0A0H2SGM9_9AGAM</name>
<evidence type="ECO:0000259" key="9">
    <source>
        <dbReference type="Pfam" id="PF21365"/>
    </source>
</evidence>
<dbReference type="InterPro" id="IPR013780">
    <property type="entry name" value="Glyco_hydro_b"/>
</dbReference>
<keyword evidence="4" id="KW-0325">Glycoprotein</keyword>
<evidence type="ECO:0000256" key="6">
    <source>
        <dbReference type="RuleBase" id="RU361185"/>
    </source>
</evidence>
<reference evidence="10 11" key="1">
    <citation type="submission" date="2015-04" db="EMBL/GenBank/DDBJ databases">
        <title>Complete genome sequence of Schizopora paradoxa KUC8140, a cosmopolitan wood degrader in East Asia.</title>
        <authorList>
            <consortium name="DOE Joint Genome Institute"/>
            <person name="Min B."/>
            <person name="Park H."/>
            <person name="Jang Y."/>
            <person name="Kim J.-J."/>
            <person name="Kim K.H."/>
            <person name="Pangilinan J."/>
            <person name="Lipzen A."/>
            <person name="Riley R."/>
            <person name="Grigoriev I.V."/>
            <person name="Spatafora J.W."/>
            <person name="Choi I.-G."/>
        </authorList>
    </citation>
    <scope>NUCLEOTIDE SEQUENCE [LARGE SCALE GENOMIC DNA]</scope>
    <source>
        <strain evidence="10 11">KUC8140</strain>
    </source>
</reference>
<evidence type="ECO:0000313" key="11">
    <source>
        <dbReference type="Proteomes" id="UP000053477"/>
    </source>
</evidence>
<dbReference type="OrthoDB" id="5839090at2759"/>
<evidence type="ECO:0000256" key="7">
    <source>
        <dbReference type="SAM" id="SignalP"/>
    </source>
</evidence>
<comment type="similarity">
    <text evidence="1 6">Belongs to the glycosyl hydrolase 31 family.</text>
</comment>
<dbReference type="PANTHER" id="PTHR22762:SF133">
    <property type="entry name" value="P-TYPE DOMAIN-CONTAINING PROTEIN"/>
    <property type="match status" value="1"/>
</dbReference>
<dbReference type="InterPro" id="IPR030458">
    <property type="entry name" value="Glyco_hydro_31_AS"/>
</dbReference>
<dbReference type="SUPFAM" id="SSF74650">
    <property type="entry name" value="Galactose mutarotase-like"/>
    <property type="match status" value="1"/>
</dbReference>
<dbReference type="Pfam" id="PF21365">
    <property type="entry name" value="Glyco_hydro_31_3rd"/>
    <property type="match status" value="1"/>
</dbReference>